<evidence type="ECO:0000313" key="3">
    <source>
        <dbReference type="Proteomes" id="UP000315444"/>
    </source>
</evidence>
<evidence type="ECO:0000313" key="1">
    <source>
        <dbReference type="EMBL" id="TWV36101.1"/>
    </source>
</evidence>
<dbReference type="RefSeq" id="WP_122296532.1">
    <property type="nucleotide sequence ID" value="NZ_CABJEQ010000010.1"/>
</dbReference>
<proteinExistence type="predicted"/>
<dbReference type="Proteomes" id="UP000315444">
    <property type="component" value="Unassembled WGS sequence"/>
</dbReference>
<protein>
    <submittedName>
        <fullName evidence="2">Uncharacterized protein</fullName>
    </submittedName>
</protein>
<dbReference type="Proteomes" id="UP000319026">
    <property type="component" value="Unassembled WGS sequence"/>
</dbReference>
<accession>A0AB38PIR8</accession>
<dbReference type="AlphaFoldDB" id="A0AB38PIR8"/>
<evidence type="ECO:0000313" key="4">
    <source>
        <dbReference type="Proteomes" id="UP000319026"/>
    </source>
</evidence>
<evidence type="ECO:0000313" key="2">
    <source>
        <dbReference type="EMBL" id="TWV43473.1"/>
    </source>
</evidence>
<name>A0AB38PIR8_BACFG</name>
<sequence>MDQEKRKKIQKIIEQLMDLGSEIESTQEYYESLQDSEKDNSMSDTINSLDHAFCSIGDAISYLDDVIQ</sequence>
<dbReference type="EMBL" id="VOHV01000023">
    <property type="protein sequence ID" value="TWV36101.1"/>
    <property type="molecule type" value="Genomic_DNA"/>
</dbReference>
<reference evidence="2 4" key="1">
    <citation type="submission" date="2019-07" db="EMBL/GenBank/DDBJ databases">
        <title>Genome Sequencing of Bacteroides fragilis.</title>
        <authorList>
            <person name="Pinto K.M."/>
            <person name="Ruoff K.L."/>
            <person name="Price C.E."/>
            <person name="Valls R.A."/>
            <person name="O'Toole G.A."/>
        </authorList>
    </citation>
    <scope>NUCLEOTIDE SEQUENCE [LARGE SCALE GENOMIC DNA]</scope>
    <source>
        <strain evidence="2 4">AD135F_3B</strain>
    </source>
</reference>
<gene>
    <name evidence="2" type="ORF">FSA03_24780</name>
    <name evidence="1" type="ORF">FSA06_24790</name>
</gene>
<comment type="caution">
    <text evidence="2">The sequence shown here is derived from an EMBL/GenBank/DDBJ whole genome shotgun (WGS) entry which is preliminary data.</text>
</comment>
<organism evidence="2 4">
    <name type="scientific">Bacteroides fragilis</name>
    <dbReference type="NCBI Taxonomy" id="817"/>
    <lineage>
        <taxon>Bacteria</taxon>
        <taxon>Pseudomonadati</taxon>
        <taxon>Bacteroidota</taxon>
        <taxon>Bacteroidia</taxon>
        <taxon>Bacteroidales</taxon>
        <taxon>Bacteroidaceae</taxon>
        <taxon>Bacteroides</taxon>
    </lineage>
</organism>
<dbReference type="EMBL" id="VOHT01000023">
    <property type="protein sequence ID" value="TWV43473.1"/>
    <property type="molecule type" value="Genomic_DNA"/>
</dbReference>
<reference evidence="1 3" key="2">
    <citation type="submission" date="2019-07" db="EMBL/GenBank/DDBJ databases">
        <title>Genome sequencing of Bacteroides fragilis.</title>
        <authorList>
            <person name="Galasyn E.V."/>
            <person name="Ruoff K.L."/>
            <person name="Price C.E."/>
            <person name="Valls R.A."/>
            <person name="O'Toole G.A."/>
        </authorList>
    </citation>
    <scope>NUCLEOTIDE SEQUENCE [LARGE SCALE GENOMIC DNA]</scope>
    <source>
        <strain evidence="1 3">AD135F_1B</strain>
    </source>
</reference>